<proteinExistence type="inferred from homology"/>
<dbReference type="InterPro" id="IPR050061">
    <property type="entry name" value="MurCDEF_pg_biosynth"/>
</dbReference>
<protein>
    <recommendedName>
        <fullName evidence="3 14">UDP-N-acetylmuramate--L-alanine ligase</fullName>
        <ecNumber evidence="3 14">6.3.2.8</ecNumber>
    </recommendedName>
    <alternativeName>
        <fullName evidence="14">UDP-N-acetylmuramoyl-L-alanine synthetase</fullName>
    </alternativeName>
</protein>
<dbReference type="Pfam" id="PF02875">
    <property type="entry name" value="Mur_ligase_C"/>
    <property type="match status" value="1"/>
</dbReference>
<evidence type="ECO:0000256" key="10">
    <source>
        <dbReference type="ARBA" id="ARBA00022984"/>
    </source>
</evidence>
<dbReference type="Gene3D" id="3.40.50.720">
    <property type="entry name" value="NAD(P)-binding Rossmann-like Domain"/>
    <property type="match status" value="1"/>
</dbReference>
<name>A0A9D1N095_9CLOT</name>
<keyword evidence="11 14" id="KW-0131">Cell cycle</keyword>
<dbReference type="PANTHER" id="PTHR43445">
    <property type="entry name" value="UDP-N-ACETYLMURAMATE--L-ALANINE LIGASE-RELATED"/>
    <property type="match status" value="1"/>
</dbReference>
<dbReference type="GO" id="GO:0008763">
    <property type="term" value="F:UDP-N-acetylmuramate-L-alanine ligase activity"/>
    <property type="evidence" value="ECO:0007669"/>
    <property type="project" value="UniProtKB-UniRule"/>
</dbReference>
<comment type="subcellular location">
    <subcellularLocation>
        <location evidence="1 14">Cytoplasm</location>
    </subcellularLocation>
</comment>
<dbReference type="HAMAP" id="MF_00046">
    <property type="entry name" value="MurC"/>
    <property type="match status" value="1"/>
</dbReference>
<evidence type="ECO:0000256" key="1">
    <source>
        <dbReference type="ARBA" id="ARBA00004496"/>
    </source>
</evidence>
<comment type="pathway">
    <text evidence="2 14">Cell wall biogenesis; peptidoglycan biosynthesis.</text>
</comment>
<organism evidence="18 19">
    <name type="scientific">Candidatus Limenecus avicola</name>
    <dbReference type="NCBI Taxonomy" id="2840847"/>
    <lineage>
        <taxon>Bacteria</taxon>
        <taxon>Bacillati</taxon>
        <taxon>Bacillota</taxon>
        <taxon>Clostridia</taxon>
        <taxon>Eubacteriales</taxon>
        <taxon>Clostridiaceae</taxon>
        <taxon>Clostridiaceae incertae sedis</taxon>
        <taxon>Candidatus Limenecus</taxon>
    </lineage>
</organism>
<evidence type="ECO:0000256" key="12">
    <source>
        <dbReference type="ARBA" id="ARBA00023316"/>
    </source>
</evidence>
<keyword evidence="5 14" id="KW-0436">Ligase</keyword>
<dbReference type="SUPFAM" id="SSF53244">
    <property type="entry name" value="MurD-like peptide ligases, peptide-binding domain"/>
    <property type="match status" value="1"/>
</dbReference>
<keyword evidence="4 14" id="KW-0963">Cytoplasm</keyword>
<dbReference type="NCBIfam" id="TIGR01082">
    <property type="entry name" value="murC"/>
    <property type="match status" value="1"/>
</dbReference>
<comment type="similarity">
    <text evidence="14">Belongs to the MurCDEF family.</text>
</comment>
<evidence type="ECO:0000259" key="17">
    <source>
        <dbReference type="Pfam" id="PF08245"/>
    </source>
</evidence>
<dbReference type="InterPro" id="IPR036615">
    <property type="entry name" value="Mur_ligase_C_dom_sf"/>
</dbReference>
<keyword evidence="10 14" id="KW-0573">Peptidoglycan synthesis</keyword>
<comment type="catalytic activity">
    <reaction evidence="13 14">
        <text>UDP-N-acetyl-alpha-D-muramate + L-alanine + ATP = UDP-N-acetyl-alpha-D-muramoyl-L-alanine + ADP + phosphate + H(+)</text>
        <dbReference type="Rhea" id="RHEA:23372"/>
        <dbReference type="ChEBI" id="CHEBI:15378"/>
        <dbReference type="ChEBI" id="CHEBI:30616"/>
        <dbReference type="ChEBI" id="CHEBI:43474"/>
        <dbReference type="ChEBI" id="CHEBI:57972"/>
        <dbReference type="ChEBI" id="CHEBI:70757"/>
        <dbReference type="ChEBI" id="CHEBI:83898"/>
        <dbReference type="ChEBI" id="CHEBI:456216"/>
        <dbReference type="EC" id="6.3.2.8"/>
    </reaction>
</comment>
<evidence type="ECO:0000256" key="6">
    <source>
        <dbReference type="ARBA" id="ARBA00022618"/>
    </source>
</evidence>
<evidence type="ECO:0000256" key="9">
    <source>
        <dbReference type="ARBA" id="ARBA00022960"/>
    </source>
</evidence>
<dbReference type="GO" id="GO:0005737">
    <property type="term" value="C:cytoplasm"/>
    <property type="evidence" value="ECO:0007669"/>
    <property type="project" value="UniProtKB-SubCell"/>
</dbReference>
<comment type="caution">
    <text evidence="18">The sequence shown here is derived from an EMBL/GenBank/DDBJ whole genome shotgun (WGS) entry which is preliminary data.</text>
</comment>
<reference evidence="18" key="2">
    <citation type="journal article" date="2021" name="PeerJ">
        <title>Extensive microbial diversity within the chicken gut microbiome revealed by metagenomics and culture.</title>
        <authorList>
            <person name="Gilroy R."/>
            <person name="Ravi A."/>
            <person name="Getino M."/>
            <person name="Pursley I."/>
            <person name="Horton D.L."/>
            <person name="Alikhan N.F."/>
            <person name="Baker D."/>
            <person name="Gharbi K."/>
            <person name="Hall N."/>
            <person name="Watson M."/>
            <person name="Adriaenssens E.M."/>
            <person name="Foster-Nyarko E."/>
            <person name="Jarju S."/>
            <person name="Secka A."/>
            <person name="Antonio M."/>
            <person name="Oren A."/>
            <person name="Chaudhuri R.R."/>
            <person name="La Ragione R."/>
            <person name="Hildebrand F."/>
            <person name="Pallen M.J."/>
        </authorList>
    </citation>
    <scope>NUCLEOTIDE SEQUENCE</scope>
    <source>
        <strain evidence="18">CHK154-7741</strain>
    </source>
</reference>
<gene>
    <name evidence="14 18" type="primary">murC</name>
    <name evidence="18" type="ORF">IAD26_06065</name>
</gene>
<dbReference type="Pfam" id="PF01225">
    <property type="entry name" value="Mur_ligase"/>
    <property type="match status" value="1"/>
</dbReference>
<evidence type="ECO:0000259" key="15">
    <source>
        <dbReference type="Pfam" id="PF01225"/>
    </source>
</evidence>
<feature type="domain" description="Mur ligase central" evidence="17">
    <location>
        <begin position="125"/>
        <end position="305"/>
    </location>
</feature>
<evidence type="ECO:0000313" key="19">
    <source>
        <dbReference type="Proteomes" id="UP000886748"/>
    </source>
</evidence>
<dbReference type="GO" id="GO:0009252">
    <property type="term" value="P:peptidoglycan biosynthetic process"/>
    <property type="evidence" value="ECO:0007669"/>
    <property type="project" value="UniProtKB-UniRule"/>
</dbReference>
<keyword evidence="8 14" id="KW-0067">ATP-binding</keyword>
<dbReference type="GO" id="GO:0005524">
    <property type="term" value="F:ATP binding"/>
    <property type="evidence" value="ECO:0007669"/>
    <property type="project" value="UniProtKB-UniRule"/>
</dbReference>
<evidence type="ECO:0000256" key="2">
    <source>
        <dbReference type="ARBA" id="ARBA00004752"/>
    </source>
</evidence>
<evidence type="ECO:0000259" key="16">
    <source>
        <dbReference type="Pfam" id="PF02875"/>
    </source>
</evidence>
<reference evidence="18" key="1">
    <citation type="submission" date="2020-10" db="EMBL/GenBank/DDBJ databases">
        <authorList>
            <person name="Gilroy R."/>
        </authorList>
    </citation>
    <scope>NUCLEOTIDE SEQUENCE</scope>
    <source>
        <strain evidence="18">CHK154-7741</strain>
    </source>
</reference>
<dbReference type="SUPFAM" id="SSF51984">
    <property type="entry name" value="MurCD N-terminal domain"/>
    <property type="match status" value="1"/>
</dbReference>
<keyword evidence="6 14" id="KW-0132">Cell division</keyword>
<dbReference type="Gene3D" id="3.90.190.20">
    <property type="entry name" value="Mur ligase, C-terminal domain"/>
    <property type="match status" value="1"/>
</dbReference>
<dbReference type="InterPro" id="IPR013221">
    <property type="entry name" value="Mur_ligase_cen"/>
</dbReference>
<evidence type="ECO:0000256" key="11">
    <source>
        <dbReference type="ARBA" id="ARBA00023306"/>
    </source>
</evidence>
<evidence type="ECO:0000256" key="14">
    <source>
        <dbReference type="HAMAP-Rule" id="MF_00046"/>
    </source>
</evidence>
<sequence>MDSINNNLQTFPRFHFIAIGGIGMSGLAKYLLELGCEVSGSDIKESKYTKKVEALGAKVFIGHDANYIQPDMIVVASTAIKDDNPEKVRAKALGIEVLHRSDVLKMISEGLGRKDTEKQQFIGFSGTHGKTTTSGLCSYVLEKAGYEPSYCVGGIIPDLDTNAKSGNGKYFVAELDESDGTIVKYHTNLSVINNLEVDHVDFYKNGFDDLLKTFRTHIDNRAEGGKVIVNKDCNGIKKLIAANPDIKFITFGIESGGVDYSARNMKFTEFGSEFDIFHRGEKIISLKLTIPGKHNIYNALAVLSALNEEGVDLEKVKPHFETFSGMGRRFQKVAEFDGIRIFDDYAHHPTEIKTTLDSARLCNTNRLVAIFQPHRFSRLKGLWDDFTKSFTAVDKLIVVDVYSASEDAIEGINSKTFAQSFQNEDVTYVGGSMENAARKILPLLKSGDMVITLGAGDVTRIGGELQKLHDDTKAGV</sequence>
<evidence type="ECO:0000256" key="8">
    <source>
        <dbReference type="ARBA" id="ARBA00022840"/>
    </source>
</evidence>
<evidence type="ECO:0000256" key="4">
    <source>
        <dbReference type="ARBA" id="ARBA00022490"/>
    </source>
</evidence>
<dbReference type="EC" id="6.3.2.8" evidence="3 14"/>
<dbReference type="InterPro" id="IPR036565">
    <property type="entry name" value="Mur-like_cat_sf"/>
</dbReference>
<evidence type="ECO:0000313" key="18">
    <source>
        <dbReference type="EMBL" id="HIU92685.1"/>
    </source>
</evidence>
<dbReference type="Proteomes" id="UP000886748">
    <property type="component" value="Unassembled WGS sequence"/>
</dbReference>
<dbReference type="InterPro" id="IPR005758">
    <property type="entry name" value="UDP-N-AcMur_Ala_ligase_MurC"/>
</dbReference>
<evidence type="ECO:0000256" key="13">
    <source>
        <dbReference type="ARBA" id="ARBA00047833"/>
    </source>
</evidence>
<dbReference type="Gene3D" id="3.40.1190.10">
    <property type="entry name" value="Mur-like, catalytic domain"/>
    <property type="match status" value="1"/>
</dbReference>
<feature type="domain" description="Mur ligase N-terminal catalytic" evidence="15">
    <location>
        <begin position="14"/>
        <end position="108"/>
    </location>
</feature>
<dbReference type="EMBL" id="DVOD01000046">
    <property type="protein sequence ID" value="HIU92685.1"/>
    <property type="molecule type" value="Genomic_DNA"/>
</dbReference>
<dbReference type="GO" id="GO:0071555">
    <property type="term" value="P:cell wall organization"/>
    <property type="evidence" value="ECO:0007669"/>
    <property type="project" value="UniProtKB-KW"/>
</dbReference>
<dbReference type="GO" id="GO:0008360">
    <property type="term" value="P:regulation of cell shape"/>
    <property type="evidence" value="ECO:0007669"/>
    <property type="project" value="UniProtKB-KW"/>
</dbReference>
<dbReference type="AlphaFoldDB" id="A0A9D1N095"/>
<dbReference type="Pfam" id="PF08245">
    <property type="entry name" value="Mur_ligase_M"/>
    <property type="match status" value="1"/>
</dbReference>
<evidence type="ECO:0000256" key="7">
    <source>
        <dbReference type="ARBA" id="ARBA00022741"/>
    </source>
</evidence>
<feature type="binding site" evidence="14">
    <location>
        <begin position="126"/>
        <end position="132"/>
    </location>
    <ligand>
        <name>ATP</name>
        <dbReference type="ChEBI" id="CHEBI:30616"/>
    </ligand>
</feature>
<dbReference type="InterPro" id="IPR000713">
    <property type="entry name" value="Mur_ligase_N"/>
</dbReference>
<keyword evidence="9 14" id="KW-0133">Cell shape</keyword>
<keyword evidence="7 14" id="KW-0547">Nucleotide-binding</keyword>
<comment type="function">
    <text evidence="14">Cell wall formation.</text>
</comment>
<feature type="domain" description="Mur ligase C-terminal" evidence="16">
    <location>
        <begin position="328"/>
        <end position="456"/>
    </location>
</feature>
<keyword evidence="12 14" id="KW-0961">Cell wall biogenesis/degradation</keyword>
<dbReference type="GO" id="GO:0051301">
    <property type="term" value="P:cell division"/>
    <property type="evidence" value="ECO:0007669"/>
    <property type="project" value="UniProtKB-KW"/>
</dbReference>
<accession>A0A9D1N095</accession>
<evidence type="ECO:0000256" key="3">
    <source>
        <dbReference type="ARBA" id="ARBA00012211"/>
    </source>
</evidence>
<dbReference type="InterPro" id="IPR004101">
    <property type="entry name" value="Mur_ligase_C"/>
</dbReference>
<dbReference type="SUPFAM" id="SSF53623">
    <property type="entry name" value="MurD-like peptide ligases, catalytic domain"/>
    <property type="match status" value="1"/>
</dbReference>
<evidence type="ECO:0000256" key="5">
    <source>
        <dbReference type="ARBA" id="ARBA00022598"/>
    </source>
</evidence>
<dbReference type="PANTHER" id="PTHR43445:SF3">
    <property type="entry name" value="UDP-N-ACETYLMURAMATE--L-ALANINE LIGASE"/>
    <property type="match status" value="1"/>
</dbReference>